<evidence type="ECO:0000313" key="1">
    <source>
        <dbReference type="EMBL" id="GAA0874429.1"/>
    </source>
</evidence>
<keyword evidence="2" id="KW-1185">Reference proteome</keyword>
<evidence type="ECO:0008006" key="3">
    <source>
        <dbReference type="Google" id="ProtNLM"/>
    </source>
</evidence>
<dbReference type="SUPFAM" id="SSF52467">
    <property type="entry name" value="DHS-like NAD/FAD-binding domain"/>
    <property type="match status" value="1"/>
</dbReference>
<name>A0ABN1MNM0_9FLAO</name>
<organism evidence="1 2">
    <name type="scientific">Wandonia haliotis</name>
    <dbReference type="NCBI Taxonomy" id="574963"/>
    <lineage>
        <taxon>Bacteria</taxon>
        <taxon>Pseudomonadati</taxon>
        <taxon>Bacteroidota</taxon>
        <taxon>Flavobacteriia</taxon>
        <taxon>Flavobacteriales</taxon>
        <taxon>Crocinitomicaceae</taxon>
        <taxon>Wandonia</taxon>
    </lineage>
</organism>
<evidence type="ECO:0000313" key="2">
    <source>
        <dbReference type="Proteomes" id="UP001501126"/>
    </source>
</evidence>
<dbReference type="InterPro" id="IPR029035">
    <property type="entry name" value="DHS-like_NAD/FAD-binding_dom"/>
</dbReference>
<dbReference type="EMBL" id="BAAAFH010000003">
    <property type="protein sequence ID" value="GAA0874429.1"/>
    <property type="molecule type" value="Genomic_DNA"/>
</dbReference>
<dbReference type="Proteomes" id="UP001501126">
    <property type="component" value="Unassembled WGS sequence"/>
</dbReference>
<reference evidence="1 2" key="1">
    <citation type="journal article" date="2019" name="Int. J. Syst. Evol. Microbiol.">
        <title>The Global Catalogue of Microorganisms (GCM) 10K type strain sequencing project: providing services to taxonomists for standard genome sequencing and annotation.</title>
        <authorList>
            <consortium name="The Broad Institute Genomics Platform"/>
            <consortium name="The Broad Institute Genome Sequencing Center for Infectious Disease"/>
            <person name="Wu L."/>
            <person name="Ma J."/>
        </authorList>
    </citation>
    <scope>NUCLEOTIDE SEQUENCE [LARGE SCALE GENOMIC DNA]</scope>
    <source>
        <strain evidence="1 2">JCM 16083</strain>
    </source>
</reference>
<gene>
    <name evidence="1" type="ORF">GCM10009118_08370</name>
</gene>
<protein>
    <recommendedName>
        <fullName evidence="3">Deacetylase sirtuin-type domain-containing protein</fullName>
    </recommendedName>
</protein>
<accession>A0ABN1MNM0</accession>
<comment type="caution">
    <text evidence="1">The sequence shown here is derived from an EMBL/GenBank/DDBJ whole genome shotgun (WGS) entry which is preliminary data.</text>
</comment>
<proteinExistence type="predicted"/>
<sequence length="315" mass="37147">MPHLVLLGAGASLASFPNGDKNGKELPLMRNLVQKLDLYGIIPDKFENVIDNFESLYSKIASDKSLTSIKNIIDRKVYEYFYYLEIPEKPTLYDYLILSLRKKDLIATFNWDPLLLKTMRRHSQINSLPDVVFLHGNVAVGICSKCKIKGYKYNKICHHCHKPFDEMQLLYPVENKDYSSDKAINDEWKILRDYFEISLMVTIFGYSAPVSDIDAKKLMLDASFKNKSREFYELEIIDVKPEEEVEETWDDFIYSHHYSIHNSLKETYLWYHPRRTTDAFFDAYLMNSPWDDNPFPEFNDVYEMHQWIEPLLKGE</sequence>